<dbReference type="EMBL" id="JYDT01002497">
    <property type="protein sequence ID" value="KRY63267.1"/>
    <property type="molecule type" value="Genomic_DNA"/>
</dbReference>
<proteinExistence type="predicted"/>
<sequence>MFGCVYLHLYLSGSGRASQETAISGSCQWDGSLGRAVSGWPFLQSLLHFLSLHFL</sequence>
<comment type="caution">
    <text evidence="1">The sequence shown here is derived from an EMBL/GenBank/DDBJ whole genome shotgun (WGS) entry which is preliminary data.</text>
</comment>
<dbReference type="OrthoDB" id="10472329at2759"/>
<evidence type="ECO:0000313" key="1">
    <source>
        <dbReference type="EMBL" id="KRY63267.1"/>
    </source>
</evidence>
<keyword evidence="2" id="KW-1185">Reference proteome</keyword>
<dbReference type="Proteomes" id="UP000054995">
    <property type="component" value="Unassembled WGS sequence"/>
</dbReference>
<organism evidence="1 2">
    <name type="scientific">Trichinella pseudospiralis</name>
    <name type="common">Parasitic roundworm</name>
    <dbReference type="NCBI Taxonomy" id="6337"/>
    <lineage>
        <taxon>Eukaryota</taxon>
        <taxon>Metazoa</taxon>
        <taxon>Ecdysozoa</taxon>
        <taxon>Nematoda</taxon>
        <taxon>Enoplea</taxon>
        <taxon>Dorylaimia</taxon>
        <taxon>Trichinellida</taxon>
        <taxon>Trichinellidae</taxon>
        <taxon>Trichinella</taxon>
    </lineage>
</organism>
<name>A0A0V1DQM0_TRIPS</name>
<protein>
    <submittedName>
        <fullName evidence="1">Uncharacterized protein</fullName>
    </submittedName>
</protein>
<reference evidence="1 2" key="1">
    <citation type="submission" date="2015-01" db="EMBL/GenBank/DDBJ databases">
        <title>Evolution of Trichinella species and genotypes.</title>
        <authorList>
            <person name="Korhonen P.K."/>
            <person name="Edoardo P."/>
            <person name="Giuseppe L.R."/>
            <person name="Gasser R.B."/>
        </authorList>
    </citation>
    <scope>NUCLEOTIDE SEQUENCE [LARGE SCALE GENOMIC DNA]</scope>
    <source>
        <strain evidence="1">ISS470</strain>
    </source>
</reference>
<gene>
    <name evidence="1" type="ORF">T4D_13543</name>
</gene>
<evidence type="ECO:0000313" key="2">
    <source>
        <dbReference type="Proteomes" id="UP000054995"/>
    </source>
</evidence>
<dbReference type="AlphaFoldDB" id="A0A0V1DQM0"/>
<accession>A0A0V1DQM0</accession>